<evidence type="ECO:0000313" key="2">
    <source>
        <dbReference type="EMBL" id="WVN88753.1"/>
    </source>
</evidence>
<evidence type="ECO:0000256" key="1">
    <source>
        <dbReference type="SAM" id="MobiDB-lite"/>
    </source>
</evidence>
<accession>A0A1E3HS72</accession>
<keyword evidence="3" id="KW-1185">Reference proteome</keyword>
<sequence>MTQDLRPNSGPASIPPMPSSLNLATPNTQSSASTGPDNRLIGTPFQDNNRPALSRPQWVTCNPPQLPKHTYPPNIEHQSGQDTPNPFATVTRPFTTGQYLENRLPQVPNSTSWPDIDAASRPTDLGVSNYRSQLSSHSSLPAMSITSSKYHDHLQDGTSIHNNQPTNDPERLKLADNHVGKIASLNVPSRSTNDSLQGFEKPHSSLSSDSSRIGTKAKPSAVTSSFGASQTLSHENGSLIPPHTQTPHSGVGAGMMAPPSIPYLPFQQLPERNIWPGRKNHNEGQITEQDSFSRSFNTPSQSIIDDDRSSYDHAKLHAPEGQFSHVNGSLPPTHEAADPVNTSSQVGQRLAQQVNPKSHVKMPWVKQAPNHTSSYISPRFQVAQPIEASSDEYSSKRRKIDHCPGGNNMCVADQAGIQFALPSQFATFYQSPLPPQPPVSSRFSFSPQLSMSFQPPSFSQFSSSSQFQLAPQPPLPHPSLFSQSTLSSQFSLPAQVACSPNQPARATRPTMALAANLPPTTQNFSEARMYSNPAVRKFLEHLELSRFRMPAPVVENSPFSSDNLNNAAQPNSGSSGHDVNSGTNASSLYQPASLKESSKVNLKNNAEHLFSPFSSHAQQIAQSFLPRQSNAPLSHQKTVEGAMPEKRISEVADTTKNVRGGFDNNHTVLPTKLGSTPNLSVTPSMSQIPERSAGQIFARSSTATHTPLYTRAPDQSQPTHSIPSQRERYHFNRNPTDKHDAMPNNFMVHPPFKESLFRGVEFDPVKVQLAMTNALSWFSGYKEEPATYSQIAAETAEKSISGEKSPYLPQLHNAPPSLRTPLFLSRSSSVESSSSSNFNLSVQSPAQSDTENVDHQDPWQQNAREKSLSQDSEPVKDSLTFVDATRIGTVDAKTSRAETQLDSGFLPEIESSTVKQKHLAVEAGVTASCPAANITAEETVETSVIATESQRAQGAESASSGLVDQVSPSKGIQPGIAHLSDAISNLSSAEETEVSMELQSSLAPIVTSLPGASNNLVTVDQPSTIRSRFLSDVAAKDQVTIVGSVPNGMESKTPHVSRIVSRDRIRVVIPISRTRRSKLILRGVYDPTKHDYIGNEESYITKIMPVPEEMKRYTTNLLGVTKNVSLTNSSIKTSSGETIRPGSSNPLRASRVVVSINGVLRTIRIHSPSPPPQRFSVKLSLPVTYTHILNDSLLDRCTARICRWDACRAILASENLLKAHVSRHLANEQTGIGRWKLQMKVNKFIFAGYKGQTSVVKPVPNRWLYKCIWHTCDDHCFMTKDELIQHLFGKHLSRLLGCPYSWCKYFTPSITTLARHVAKIHVDAADQPRPFTKELLPFSHKSPLDPLPTNVLPYNLQSPIIYPASYTSKERAAKVRKDIQELCIAPHNPMMTVWDMED</sequence>
<feature type="compositionally biased region" description="Polar residues" evidence="1">
    <location>
        <begin position="221"/>
        <end position="236"/>
    </location>
</feature>
<reference evidence="2" key="1">
    <citation type="submission" date="2016-06" db="EMBL/GenBank/DDBJ databases">
        <authorList>
            <person name="Cuomo C."/>
            <person name="Litvintseva A."/>
            <person name="Heitman J."/>
            <person name="Chen Y."/>
            <person name="Sun S."/>
            <person name="Springer D."/>
            <person name="Dromer F."/>
            <person name="Young S."/>
            <person name="Zeng Q."/>
            <person name="Chapman S."/>
            <person name="Gujja S."/>
            <person name="Saif S."/>
            <person name="Birren B."/>
        </authorList>
    </citation>
    <scope>NUCLEOTIDE SEQUENCE</scope>
    <source>
        <strain evidence="2">CBS 7841</strain>
    </source>
</reference>
<name>A0A1E3HS72_9TREE</name>
<evidence type="ECO:0000313" key="3">
    <source>
        <dbReference type="Proteomes" id="UP000094043"/>
    </source>
</evidence>
<dbReference type="EMBL" id="CP143787">
    <property type="protein sequence ID" value="WVN88753.1"/>
    <property type="molecule type" value="Genomic_DNA"/>
</dbReference>
<feature type="region of interest" description="Disordered" evidence="1">
    <location>
        <begin position="948"/>
        <end position="967"/>
    </location>
</feature>
<feature type="compositionally biased region" description="Basic and acidic residues" evidence="1">
    <location>
        <begin position="852"/>
        <end position="876"/>
    </location>
</feature>
<reference evidence="2" key="2">
    <citation type="journal article" date="2022" name="Elife">
        <title>Obligate sexual reproduction of a homothallic fungus closely related to the Cryptococcus pathogenic species complex.</title>
        <authorList>
            <person name="Passer A.R."/>
            <person name="Clancey S.A."/>
            <person name="Shea T."/>
            <person name="David-Palma M."/>
            <person name="Averette A.F."/>
            <person name="Boekhout T."/>
            <person name="Porcel B.M."/>
            <person name="Nowrousian M."/>
            <person name="Cuomo C.A."/>
            <person name="Sun S."/>
            <person name="Heitman J."/>
            <person name="Coelho M.A."/>
        </authorList>
    </citation>
    <scope>NUCLEOTIDE SEQUENCE</scope>
    <source>
        <strain evidence="2">CBS 7841</strain>
    </source>
</reference>
<feature type="compositionally biased region" description="Polar residues" evidence="1">
    <location>
        <begin position="186"/>
        <end position="196"/>
    </location>
</feature>
<dbReference type="OrthoDB" id="2575524at2759"/>
<dbReference type="VEuPathDB" id="FungiDB:L203_06005"/>
<gene>
    <name evidence="2" type="ORF">L203_103966</name>
</gene>
<feature type="compositionally biased region" description="Polar residues" evidence="1">
    <location>
        <begin position="45"/>
        <end position="63"/>
    </location>
</feature>
<proteinExistence type="predicted"/>
<feature type="compositionally biased region" description="Polar residues" evidence="1">
    <location>
        <begin position="76"/>
        <end position="87"/>
    </location>
</feature>
<feature type="compositionally biased region" description="Low complexity" evidence="1">
    <location>
        <begin position="831"/>
        <end position="844"/>
    </location>
</feature>
<feature type="region of interest" description="Disordered" evidence="1">
    <location>
        <begin position="1"/>
        <end position="87"/>
    </location>
</feature>
<dbReference type="GeneID" id="91088176"/>
<feature type="region of interest" description="Disordered" evidence="1">
    <location>
        <begin position="657"/>
        <end position="690"/>
    </location>
</feature>
<feature type="compositionally biased region" description="Polar residues" evidence="1">
    <location>
        <begin position="19"/>
        <end position="36"/>
    </location>
</feature>
<organism evidence="2 3">
    <name type="scientific">Cryptococcus depauperatus CBS 7841</name>
    <dbReference type="NCBI Taxonomy" id="1295531"/>
    <lineage>
        <taxon>Eukaryota</taxon>
        <taxon>Fungi</taxon>
        <taxon>Dikarya</taxon>
        <taxon>Basidiomycota</taxon>
        <taxon>Agaricomycotina</taxon>
        <taxon>Tremellomycetes</taxon>
        <taxon>Tremellales</taxon>
        <taxon>Cryptococcaceae</taxon>
        <taxon>Cryptococcus</taxon>
    </lineage>
</organism>
<dbReference type="SMART" id="SM00355">
    <property type="entry name" value="ZnF_C2H2"/>
    <property type="match status" value="3"/>
</dbReference>
<feature type="region of interest" description="Disordered" evidence="1">
    <location>
        <begin position="627"/>
        <end position="646"/>
    </location>
</feature>
<dbReference type="KEGG" id="cdep:91088176"/>
<feature type="region of interest" description="Disordered" evidence="1">
    <location>
        <begin position="558"/>
        <end position="587"/>
    </location>
</feature>
<feature type="compositionally biased region" description="Polar residues" evidence="1">
    <location>
        <begin position="204"/>
        <end position="213"/>
    </location>
</feature>
<dbReference type="InterPro" id="IPR013087">
    <property type="entry name" value="Znf_C2H2_type"/>
</dbReference>
<feature type="compositionally biased region" description="Polar residues" evidence="1">
    <location>
        <begin position="627"/>
        <end position="636"/>
    </location>
</feature>
<feature type="compositionally biased region" description="Polar residues" evidence="1">
    <location>
        <begin position="664"/>
        <end position="689"/>
    </location>
</feature>
<reference evidence="2" key="3">
    <citation type="submission" date="2024-01" db="EMBL/GenBank/DDBJ databases">
        <authorList>
            <person name="Coelho M.A."/>
            <person name="David-Palma M."/>
            <person name="Shea T."/>
            <person name="Sun S."/>
            <person name="Cuomo C.A."/>
            <person name="Heitman J."/>
        </authorList>
    </citation>
    <scope>NUCLEOTIDE SEQUENCE</scope>
    <source>
        <strain evidence="2">CBS 7841</strain>
    </source>
</reference>
<feature type="region of interest" description="Disordered" evidence="1">
    <location>
        <begin position="186"/>
        <end position="242"/>
    </location>
</feature>
<dbReference type="Proteomes" id="UP000094043">
    <property type="component" value="Chromosome 4"/>
</dbReference>
<dbReference type="RefSeq" id="XP_066069453.1">
    <property type="nucleotide sequence ID" value="XM_066213356.1"/>
</dbReference>
<protein>
    <submittedName>
        <fullName evidence="2">Uncharacterized protein</fullName>
    </submittedName>
</protein>
<feature type="region of interest" description="Disordered" evidence="1">
    <location>
        <begin position="831"/>
        <end position="879"/>
    </location>
</feature>